<evidence type="ECO:0000313" key="3">
    <source>
        <dbReference type="Proteomes" id="UP000078046"/>
    </source>
</evidence>
<gene>
    <name evidence="2" type="ORF">A3Q56_04636</name>
</gene>
<organism evidence="2 3">
    <name type="scientific">Intoshia linei</name>
    <dbReference type="NCBI Taxonomy" id="1819745"/>
    <lineage>
        <taxon>Eukaryota</taxon>
        <taxon>Metazoa</taxon>
        <taxon>Spiralia</taxon>
        <taxon>Lophotrochozoa</taxon>
        <taxon>Mesozoa</taxon>
        <taxon>Orthonectida</taxon>
        <taxon>Rhopaluridae</taxon>
        <taxon>Intoshia</taxon>
    </lineage>
</organism>
<dbReference type="InterPro" id="IPR037696">
    <property type="entry name" value="CCDC77"/>
</dbReference>
<protein>
    <submittedName>
        <fullName evidence="2">Coiled-coil domain-containing protein 77</fullName>
    </submittedName>
</protein>
<dbReference type="OrthoDB" id="191169at2759"/>
<keyword evidence="1" id="KW-0175">Coiled coil</keyword>
<sequence length="393" mass="46465">MRQKKMEICALQKALGDMQNHLLQERDLVLRLYSENDRLKINEVQMNRKINMLLNINVEDESEYTYFINDKRKLAIESVVNANPKKCNVPKRFNINRKELLKNPDISNLVDSLNMQIAALQKQIAEKTKLSTEQMSALKNEHNIRAMEMETLNKNNDKQLSKLEKNLNNCQKLLYQSTSDLIESKSCCRRKELEWMTEKQSFLNKIEYLKALNESKACKTVKFQDKDNNVEGILQKNLQLKEESSVIQKQNKELESLLQMFRHQTMELEDDKAQILEKGEEGESIYRNKIKKLSEQLSQWKKKYNNLVERKSFEAEGFRTDIRQLKDKIKNIEKSIQRVLISYTINQENEIHDLDELNVLKAIHQNSHKTQEAIQSLKKLKFRLYDIENKILT</sequence>
<keyword evidence="3" id="KW-1185">Reference proteome</keyword>
<dbReference type="PANTHER" id="PTHR22091">
    <property type="entry name" value="COILED-COIL DOMAIN-CONTAINING PROTEIN 77"/>
    <property type="match status" value="1"/>
</dbReference>
<name>A0A177B049_9BILA</name>
<dbReference type="AlphaFoldDB" id="A0A177B049"/>
<accession>A0A177B049</accession>
<dbReference type="Proteomes" id="UP000078046">
    <property type="component" value="Unassembled WGS sequence"/>
</dbReference>
<reference evidence="2 3" key="1">
    <citation type="submission" date="2016-04" db="EMBL/GenBank/DDBJ databases">
        <title>The genome of Intoshia linei affirms orthonectids as highly simplified spiralians.</title>
        <authorList>
            <person name="Mikhailov K.V."/>
            <person name="Slusarev G.S."/>
            <person name="Nikitin M.A."/>
            <person name="Logacheva M.D."/>
            <person name="Penin A."/>
            <person name="Aleoshin V."/>
            <person name="Panchin Y.V."/>
        </authorList>
    </citation>
    <scope>NUCLEOTIDE SEQUENCE [LARGE SCALE GENOMIC DNA]</scope>
    <source>
        <strain evidence="2">Intl2013</strain>
        <tissue evidence="2">Whole animal</tissue>
    </source>
</reference>
<feature type="coiled-coil region" evidence="1">
    <location>
        <begin position="110"/>
        <end position="173"/>
    </location>
</feature>
<proteinExistence type="predicted"/>
<dbReference type="GO" id="GO:0005813">
    <property type="term" value="C:centrosome"/>
    <property type="evidence" value="ECO:0007669"/>
    <property type="project" value="TreeGrafter"/>
</dbReference>
<evidence type="ECO:0000256" key="1">
    <source>
        <dbReference type="SAM" id="Coils"/>
    </source>
</evidence>
<evidence type="ECO:0000313" key="2">
    <source>
        <dbReference type="EMBL" id="OAF67606.1"/>
    </source>
</evidence>
<feature type="coiled-coil region" evidence="1">
    <location>
        <begin position="237"/>
        <end position="342"/>
    </location>
</feature>
<dbReference type="EMBL" id="LWCA01000618">
    <property type="protein sequence ID" value="OAF67606.1"/>
    <property type="molecule type" value="Genomic_DNA"/>
</dbReference>
<dbReference type="PANTHER" id="PTHR22091:SF1">
    <property type="entry name" value="COILED-COIL DOMAIN-CONTAINING PROTEIN 77"/>
    <property type="match status" value="1"/>
</dbReference>
<comment type="caution">
    <text evidence="2">The sequence shown here is derived from an EMBL/GenBank/DDBJ whole genome shotgun (WGS) entry which is preliminary data.</text>
</comment>